<evidence type="ECO:0000256" key="6">
    <source>
        <dbReference type="ARBA" id="ARBA00022840"/>
    </source>
</evidence>
<dbReference type="EC" id="2.7.11.1" evidence="1"/>
<keyword evidence="3" id="KW-0808">Transferase</keyword>
<dbReference type="Proteomes" id="UP001501842">
    <property type="component" value="Unassembled WGS sequence"/>
</dbReference>
<dbReference type="RefSeq" id="WP_344451609.1">
    <property type="nucleotide sequence ID" value="NZ_BAAATZ010000013.1"/>
</dbReference>
<reference evidence="10" key="1">
    <citation type="journal article" date="2019" name="Int. J. Syst. Evol. Microbiol.">
        <title>The Global Catalogue of Microorganisms (GCM) 10K type strain sequencing project: providing services to taxonomists for standard genome sequencing and annotation.</title>
        <authorList>
            <consortium name="The Broad Institute Genomics Platform"/>
            <consortium name="The Broad Institute Genome Sequencing Center for Infectious Disease"/>
            <person name="Wu L."/>
            <person name="Ma J."/>
        </authorList>
    </citation>
    <scope>NUCLEOTIDE SEQUENCE [LARGE SCALE GENOMIC DNA]</scope>
    <source>
        <strain evidence="10">JCM 8201</strain>
    </source>
</reference>
<keyword evidence="4 7" id="KW-0547">Nucleotide-binding</keyword>
<dbReference type="PANTHER" id="PTHR43289:SF6">
    <property type="entry name" value="SERINE_THREONINE-PROTEIN KINASE NEKL-3"/>
    <property type="match status" value="1"/>
</dbReference>
<dbReference type="PANTHER" id="PTHR43289">
    <property type="entry name" value="MITOGEN-ACTIVATED PROTEIN KINASE KINASE KINASE 20-RELATED"/>
    <property type="match status" value="1"/>
</dbReference>
<dbReference type="PROSITE" id="PS00107">
    <property type="entry name" value="PROTEIN_KINASE_ATP"/>
    <property type="match status" value="1"/>
</dbReference>
<evidence type="ECO:0000256" key="2">
    <source>
        <dbReference type="ARBA" id="ARBA00022527"/>
    </source>
</evidence>
<evidence type="ECO:0000256" key="3">
    <source>
        <dbReference type="ARBA" id="ARBA00022679"/>
    </source>
</evidence>
<dbReference type="InterPro" id="IPR008271">
    <property type="entry name" value="Ser/Thr_kinase_AS"/>
</dbReference>
<dbReference type="Gene3D" id="1.10.510.10">
    <property type="entry name" value="Transferase(Phosphotransferase) domain 1"/>
    <property type="match status" value="1"/>
</dbReference>
<evidence type="ECO:0000256" key="5">
    <source>
        <dbReference type="ARBA" id="ARBA00022777"/>
    </source>
</evidence>
<accession>A0ABP6GTJ1</accession>
<dbReference type="Gene3D" id="3.30.200.20">
    <property type="entry name" value="Phosphorylase Kinase, domain 1"/>
    <property type="match status" value="1"/>
</dbReference>
<dbReference type="PROSITE" id="PS00108">
    <property type="entry name" value="PROTEIN_KINASE_ST"/>
    <property type="match status" value="1"/>
</dbReference>
<feature type="domain" description="Protein kinase" evidence="8">
    <location>
        <begin position="8"/>
        <end position="266"/>
    </location>
</feature>
<evidence type="ECO:0000259" key="8">
    <source>
        <dbReference type="PROSITE" id="PS50011"/>
    </source>
</evidence>
<dbReference type="InterPro" id="IPR011009">
    <property type="entry name" value="Kinase-like_dom_sf"/>
</dbReference>
<protein>
    <recommendedName>
        <fullName evidence="1">non-specific serine/threonine protein kinase</fullName>
        <ecNumber evidence="1">2.7.11.1</ecNumber>
    </recommendedName>
</protein>
<dbReference type="SMART" id="SM00220">
    <property type="entry name" value="S_TKc"/>
    <property type="match status" value="1"/>
</dbReference>
<dbReference type="Pfam" id="PF00069">
    <property type="entry name" value="Pkinase"/>
    <property type="match status" value="1"/>
</dbReference>
<dbReference type="InterPro" id="IPR017441">
    <property type="entry name" value="Protein_kinase_ATP_BS"/>
</dbReference>
<comment type="caution">
    <text evidence="9">The sequence shown here is derived from an EMBL/GenBank/DDBJ whole genome shotgun (WGS) entry which is preliminary data.</text>
</comment>
<feature type="binding site" evidence="7">
    <location>
        <position position="37"/>
    </location>
    <ligand>
        <name>ATP</name>
        <dbReference type="ChEBI" id="CHEBI:30616"/>
    </ligand>
</feature>
<evidence type="ECO:0000256" key="1">
    <source>
        <dbReference type="ARBA" id="ARBA00012513"/>
    </source>
</evidence>
<organism evidence="9 10">
    <name type="scientific">Actinocorallia aurantiaca</name>
    <dbReference type="NCBI Taxonomy" id="46204"/>
    <lineage>
        <taxon>Bacteria</taxon>
        <taxon>Bacillati</taxon>
        <taxon>Actinomycetota</taxon>
        <taxon>Actinomycetes</taxon>
        <taxon>Streptosporangiales</taxon>
        <taxon>Thermomonosporaceae</taxon>
        <taxon>Actinocorallia</taxon>
    </lineage>
</organism>
<dbReference type="InterPro" id="IPR000719">
    <property type="entry name" value="Prot_kinase_dom"/>
</dbReference>
<keyword evidence="10" id="KW-1185">Reference proteome</keyword>
<evidence type="ECO:0000256" key="4">
    <source>
        <dbReference type="ARBA" id="ARBA00022741"/>
    </source>
</evidence>
<dbReference type="PROSITE" id="PS50011">
    <property type="entry name" value="PROTEIN_KINASE_DOM"/>
    <property type="match status" value="1"/>
</dbReference>
<evidence type="ECO:0000313" key="10">
    <source>
        <dbReference type="Proteomes" id="UP001501842"/>
    </source>
</evidence>
<sequence>MRLLSGRYELLDPLGEGGMGTVYRARDGELGRIVAVKMVRPEIRRTRDYLARFKREARFAAGLNHPNITVVHDSGEERVDDEVVPYLVMEFLEGRTLAALMEEDPPGPAEAARIVISVLDALKHSHERGVVHRDIKPSNIMIQEGEERPQVKVMDFGIARPVSRDVTRVTEMGAPIGTPAYMSPEQAEGKPVDERSDLYSTGCVLYELLTGQPPSGPMRPSRTRPDLNREWDRILMTALAPDPEDRYRTAAAMRLALQQVKDAPLTELDAPPETSRERWRPSRRAFLLAGGGAATLALGGGGLLYARTAESRTGLFGGGWKSLFMDEDVQEIFRAKGLDVTVNDISGGEMASLRGKELDGYQFFLCPDEDTASDVEGSLRDTGHSPPKPALVFHDRMVVLVHRALLDSLEKQALIRFERGYWIFDSAAYLERRLTEEKWTWGRIGGPDQHTQRDAHVEVVSGRPCDTGGGNLYLSLLVHVYRERLSLPEDQMVERLGALFRNSWPDSTYGLLRELFLDFPQYPMIFVYEHDALKYLNDRALEDPRFRPTDYSFLYPDPGVISRHMFVGRQEASRLGEILVKPSSELQRIMARSFFLRGTDGGALFEESVRRRGLAGCVRPGGGESLDAPNPSSAAAFPGADRMAEWREAIVKCSG</sequence>
<name>A0ABP6GTJ1_9ACTN</name>
<evidence type="ECO:0000256" key="7">
    <source>
        <dbReference type="PROSITE-ProRule" id="PRU10141"/>
    </source>
</evidence>
<dbReference type="CDD" id="cd14014">
    <property type="entry name" value="STKc_PknB_like"/>
    <property type="match status" value="1"/>
</dbReference>
<dbReference type="SUPFAM" id="SSF56112">
    <property type="entry name" value="Protein kinase-like (PK-like)"/>
    <property type="match status" value="1"/>
</dbReference>
<keyword evidence="6 7" id="KW-0067">ATP-binding</keyword>
<gene>
    <name evidence="9" type="ORF">GCM10010439_36060</name>
</gene>
<proteinExistence type="predicted"/>
<dbReference type="EMBL" id="BAAATZ010000013">
    <property type="protein sequence ID" value="GAA2728265.1"/>
    <property type="molecule type" value="Genomic_DNA"/>
</dbReference>
<keyword evidence="2" id="KW-0723">Serine/threonine-protein kinase</keyword>
<keyword evidence="5" id="KW-0418">Kinase</keyword>
<evidence type="ECO:0000313" key="9">
    <source>
        <dbReference type="EMBL" id="GAA2728265.1"/>
    </source>
</evidence>